<dbReference type="Pfam" id="PF00512">
    <property type="entry name" value="HisKA"/>
    <property type="match status" value="1"/>
</dbReference>
<dbReference type="PRINTS" id="PR00344">
    <property type="entry name" value="BCTRLSENSOR"/>
</dbReference>
<dbReference type="InterPro" id="IPR003594">
    <property type="entry name" value="HATPase_dom"/>
</dbReference>
<dbReference type="InterPro" id="IPR003661">
    <property type="entry name" value="HisK_dim/P_dom"/>
</dbReference>
<dbReference type="InterPro" id="IPR036097">
    <property type="entry name" value="HisK_dim/P_sf"/>
</dbReference>
<name>A0ABU1YBT7_9FLAO</name>
<dbReference type="CDD" id="cd00082">
    <property type="entry name" value="HisKA"/>
    <property type="match status" value="1"/>
</dbReference>
<dbReference type="Gene3D" id="3.30.565.10">
    <property type="entry name" value="Histidine kinase-like ATPase, C-terminal domain"/>
    <property type="match status" value="1"/>
</dbReference>
<keyword evidence="10" id="KW-1185">Reference proteome</keyword>
<organism evidence="9 10">
    <name type="scientific">Flavobacterium piscis</name>
    <dbReference type="NCBI Taxonomy" id="1114874"/>
    <lineage>
        <taxon>Bacteria</taxon>
        <taxon>Pseudomonadati</taxon>
        <taxon>Bacteroidota</taxon>
        <taxon>Flavobacteriia</taxon>
        <taxon>Flavobacteriales</taxon>
        <taxon>Flavobacteriaceae</taxon>
        <taxon>Flavobacterium</taxon>
    </lineage>
</organism>
<dbReference type="PROSITE" id="PS50109">
    <property type="entry name" value="HIS_KIN"/>
    <property type="match status" value="1"/>
</dbReference>
<dbReference type="Pfam" id="PF08447">
    <property type="entry name" value="PAS_3"/>
    <property type="match status" value="1"/>
</dbReference>
<keyword evidence="5" id="KW-0418">Kinase</keyword>
<evidence type="ECO:0000313" key="10">
    <source>
        <dbReference type="Proteomes" id="UP001269081"/>
    </source>
</evidence>
<dbReference type="NCBIfam" id="TIGR00229">
    <property type="entry name" value="sensory_box"/>
    <property type="match status" value="1"/>
</dbReference>
<evidence type="ECO:0000259" key="8">
    <source>
        <dbReference type="PROSITE" id="PS50113"/>
    </source>
</evidence>
<evidence type="ECO:0000256" key="3">
    <source>
        <dbReference type="ARBA" id="ARBA00022553"/>
    </source>
</evidence>
<evidence type="ECO:0000256" key="4">
    <source>
        <dbReference type="ARBA" id="ARBA00022679"/>
    </source>
</evidence>
<dbReference type="Gene3D" id="3.30.450.20">
    <property type="entry name" value="PAS domain"/>
    <property type="match status" value="2"/>
</dbReference>
<dbReference type="SUPFAM" id="SSF55785">
    <property type="entry name" value="PYP-like sensor domain (PAS domain)"/>
    <property type="match status" value="2"/>
</dbReference>
<dbReference type="SUPFAM" id="SSF47384">
    <property type="entry name" value="Homodimeric domain of signal transducing histidine kinase"/>
    <property type="match status" value="1"/>
</dbReference>
<protein>
    <recommendedName>
        <fullName evidence="2">histidine kinase</fullName>
        <ecNumber evidence="2">2.7.13.3</ecNumber>
    </recommendedName>
</protein>
<dbReference type="Pfam" id="PF02518">
    <property type="entry name" value="HATPase_c"/>
    <property type="match status" value="1"/>
</dbReference>
<dbReference type="InterPro" id="IPR000700">
    <property type="entry name" value="PAS-assoc_C"/>
</dbReference>
<dbReference type="InterPro" id="IPR001610">
    <property type="entry name" value="PAC"/>
</dbReference>
<dbReference type="Gene3D" id="1.10.287.130">
    <property type="match status" value="1"/>
</dbReference>
<proteinExistence type="predicted"/>
<comment type="catalytic activity">
    <reaction evidence="1">
        <text>ATP + protein L-histidine = ADP + protein N-phospho-L-histidine.</text>
        <dbReference type="EC" id="2.7.13.3"/>
    </reaction>
</comment>
<gene>
    <name evidence="9" type="ORF">J2W48_003667</name>
</gene>
<dbReference type="SUPFAM" id="SSF55874">
    <property type="entry name" value="ATPase domain of HSP90 chaperone/DNA topoisomerase II/histidine kinase"/>
    <property type="match status" value="1"/>
</dbReference>
<dbReference type="EMBL" id="JAVDWQ010000014">
    <property type="protein sequence ID" value="MDR7211710.1"/>
    <property type="molecule type" value="Genomic_DNA"/>
</dbReference>
<dbReference type="SMART" id="SM00091">
    <property type="entry name" value="PAS"/>
    <property type="match status" value="2"/>
</dbReference>
<dbReference type="PANTHER" id="PTHR43304">
    <property type="entry name" value="PHYTOCHROME-LIKE PROTEIN CPH1"/>
    <property type="match status" value="1"/>
</dbReference>
<accession>A0ABU1YBT7</accession>
<dbReference type="PROSITE" id="PS50113">
    <property type="entry name" value="PAC"/>
    <property type="match status" value="1"/>
</dbReference>
<dbReference type="Proteomes" id="UP001269081">
    <property type="component" value="Unassembled WGS sequence"/>
</dbReference>
<keyword evidence="4" id="KW-0808">Transferase</keyword>
<reference evidence="9 10" key="1">
    <citation type="submission" date="2023-07" db="EMBL/GenBank/DDBJ databases">
        <title>Sorghum-associated microbial communities from plants grown in Nebraska, USA.</title>
        <authorList>
            <person name="Schachtman D."/>
        </authorList>
    </citation>
    <scope>NUCLEOTIDE SEQUENCE [LARGE SCALE GENOMIC DNA]</scope>
    <source>
        <strain evidence="9 10">4129</strain>
    </source>
</reference>
<dbReference type="InterPro" id="IPR004358">
    <property type="entry name" value="Sig_transdc_His_kin-like_C"/>
</dbReference>
<dbReference type="InterPro" id="IPR000014">
    <property type="entry name" value="PAS"/>
</dbReference>
<evidence type="ECO:0000256" key="2">
    <source>
        <dbReference type="ARBA" id="ARBA00012438"/>
    </source>
</evidence>
<feature type="domain" description="Histidine kinase" evidence="7">
    <location>
        <begin position="279"/>
        <end position="497"/>
    </location>
</feature>
<evidence type="ECO:0000259" key="7">
    <source>
        <dbReference type="PROSITE" id="PS50109"/>
    </source>
</evidence>
<dbReference type="CDD" id="cd00130">
    <property type="entry name" value="PAS"/>
    <property type="match status" value="1"/>
</dbReference>
<dbReference type="InterPro" id="IPR013656">
    <property type="entry name" value="PAS_4"/>
</dbReference>
<dbReference type="InterPro" id="IPR052162">
    <property type="entry name" value="Sensor_kinase/Photoreceptor"/>
</dbReference>
<sequence>MYPNLRILKDIVDNTPLPIAVYTGNELKIMLANTAMIQTWGKGDKVIGKNYLEVLPEIKNEVFFEQAANVLKTGIPFHGKNKKADLVIDGIMKSHYFNYSFIPLFDEEKKIYGVMNTGVDVTELYNANQQVQSAEERLRIAIDSSGMGTYEIDLATKEIKTCGNFNHILSIESPMSRDELITKLHPDDLAVREKAHKEAESSGQISYEARILKGDDSTGWVKINGKIIRDENDEPITIIGTIQDINEQREFQEELKKQVAENTEQLRRSNDDLLHFANVVSHDLREPVRKIKIFNGLIRNEKEAVFNENSIKYLNKIDQSTQRMQNIIEGILAYSTLDKNKQPIEEIDLNETIENIKTDLELIIKEKNAILVTCELPVIQGAPILINQLFYNLIQNALKFSKADQPPRVIITTSLININGTDSVQITIKDNGIGLDEAFKERIFSAFERLHSKDQYEGNGLGLSLCRKIAQRHNGTVTAKGEKDNGAEFIVTLPLQQTEDSI</sequence>
<dbReference type="InterPro" id="IPR035965">
    <property type="entry name" value="PAS-like_dom_sf"/>
</dbReference>
<feature type="domain" description="PAC" evidence="8">
    <location>
        <begin position="205"/>
        <end position="257"/>
    </location>
</feature>
<dbReference type="SMART" id="SM00388">
    <property type="entry name" value="HisKA"/>
    <property type="match status" value="1"/>
</dbReference>
<comment type="caution">
    <text evidence="9">The sequence shown here is derived from an EMBL/GenBank/DDBJ whole genome shotgun (WGS) entry which is preliminary data.</text>
</comment>
<dbReference type="RefSeq" id="WP_310283065.1">
    <property type="nucleotide sequence ID" value="NZ_JAVDWQ010000014.1"/>
</dbReference>
<feature type="coiled-coil region" evidence="6">
    <location>
        <begin position="242"/>
        <end position="272"/>
    </location>
</feature>
<evidence type="ECO:0000256" key="6">
    <source>
        <dbReference type="SAM" id="Coils"/>
    </source>
</evidence>
<keyword evidence="3" id="KW-0597">Phosphoprotein</keyword>
<dbReference type="InterPro" id="IPR036890">
    <property type="entry name" value="HATPase_C_sf"/>
</dbReference>
<dbReference type="SMART" id="SM00387">
    <property type="entry name" value="HATPase_c"/>
    <property type="match status" value="1"/>
</dbReference>
<dbReference type="PANTHER" id="PTHR43304:SF1">
    <property type="entry name" value="PAC DOMAIN-CONTAINING PROTEIN"/>
    <property type="match status" value="1"/>
</dbReference>
<evidence type="ECO:0000256" key="1">
    <source>
        <dbReference type="ARBA" id="ARBA00000085"/>
    </source>
</evidence>
<dbReference type="EC" id="2.7.13.3" evidence="2"/>
<dbReference type="InterPro" id="IPR005467">
    <property type="entry name" value="His_kinase_dom"/>
</dbReference>
<evidence type="ECO:0000313" key="9">
    <source>
        <dbReference type="EMBL" id="MDR7211710.1"/>
    </source>
</evidence>
<dbReference type="Pfam" id="PF08448">
    <property type="entry name" value="PAS_4"/>
    <property type="match status" value="1"/>
</dbReference>
<dbReference type="InterPro" id="IPR013655">
    <property type="entry name" value="PAS_fold_3"/>
</dbReference>
<evidence type="ECO:0000256" key="5">
    <source>
        <dbReference type="ARBA" id="ARBA00022777"/>
    </source>
</evidence>
<keyword evidence="6" id="KW-0175">Coiled coil</keyword>
<dbReference type="SMART" id="SM00086">
    <property type="entry name" value="PAC"/>
    <property type="match status" value="1"/>
</dbReference>